<dbReference type="GO" id="GO:0005737">
    <property type="term" value="C:cytoplasm"/>
    <property type="evidence" value="ECO:0007669"/>
    <property type="project" value="TreeGrafter"/>
</dbReference>
<dbReference type="SUPFAM" id="SSF47616">
    <property type="entry name" value="GST C-terminal domain-like"/>
    <property type="match status" value="1"/>
</dbReference>
<keyword evidence="3" id="KW-1185">Reference proteome</keyword>
<dbReference type="PANTHER" id="PTHR43968:SF6">
    <property type="entry name" value="GLUTATHIONE S-TRANSFERASE OMEGA"/>
    <property type="match status" value="1"/>
</dbReference>
<organism evidence="2 3">
    <name type="scientific">Parashewanella spongiae</name>
    <dbReference type="NCBI Taxonomy" id="342950"/>
    <lineage>
        <taxon>Bacteria</taxon>
        <taxon>Pseudomonadati</taxon>
        <taxon>Pseudomonadota</taxon>
        <taxon>Gammaproteobacteria</taxon>
        <taxon>Alteromonadales</taxon>
        <taxon>Shewanellaceae</taxon>
        <taxon>Parashewanella</taxon>
    </lineage>
</organism>
<dbReference type="InterPro" id="IPR036249">
    <property type="entry name" value="Thioredoxin-like_sf"/>
</dbReference>
<dbReference type="Gene3D" id="3.40.30.10">
    <property type="entry name" value="Glutaredoxin"/>
    <property type="match status" value="1"/>
</dbReference>
<dbReference type="GO" id="GO:0004364">
    <property type="term" value="F:glutathione transferase activity"/>
    <property type="evidence" value="ECO:0007669"/>
    <property type="project" value="TreeGrafter"/>
</dbReference>
<dbReference type="SUPFAM" id="SSF52833">
    <property type="entry name" value="Thioredoxin-like"/>
    <property type="match status" value="1"/>
</dbReference>
<reference evidence="2 3" key="1">
    <citation type="submission" date="2018-09" db="EMBL/GenBank/DDBJ databases">
        <title>Phylogeny of the Shewanellaceae, and recommendation for two new genera, Pseudoshewanella and Parashewanella.</title>
        <authorList>
            <person name="Wang G."/>
        </authorList>
    </citation>
    <scope>NUCLEOTIDE SEQUENCE [LARGE SCALE GENOMIC DNA]</scope>
    <source>
        <strain evidence="2 3">KCTC 22492</strain>
    </source>
</reference>
<evidence type="ECO:0000259" key="1">
    <source>
        <dbReference type="PROSITE" id="PS50404"/>
    </source>
</evidence>
<dbReference type="EMBL" id="QYYH01000068">
    <property type="protein sequence ID" value="RJY13163.1"/>
    <property type="molecule type" value="Genomic_DNA"/>
</dbReference>
<dbReference type="OrthoDB" id="9813092at2"/>
<dbReference type="InterPro" id="IPR036282">
    <property type="entry name" value="Glutathione-S-Trfase_C_sf"/>
</dbReference>
<dbReference type="PANTHER" id="PTHR43968">
    <property type="match status" value="1"/>
</dbReference>
<gene>
    <name evidence="2" type="ORF">D5R81_11630</name>
</gene>
<dbReference type="RefSeq" id="WP_121853808.1">
    <property type="nucleotide sequence ID" value="NZ_CP037952.1"/>
</dbReference>
<keyword evidence="2" id="KW-0808">Transferase</keyword>
<proteinExistence type="predicted"/>
<dbReference type="GO" id="GO:0045174">
    <property type="term" value="F:glutathione dehydrogenase (ascorbate) activity"/>
    <property type="evidence" value="ECO:0007669"/>
    <property type="project" value="TreeGrafter"/>
</dbReference>
<accession>A0A3A6TPS2</accession>
<dbReference type="Pfam" id="PF13417">
    <property type="entry name" value="GST_N_3"/>
    <property type="match status" value="1"/>
</dbReference>
<dbReference type="SFLD" id="SFLDS00019">
    <property type="entry name" value="Glutathione_Transferase_(cytos"/>
    <property type="match status" value="1"/>
</dbReference>
<dbReference type="GO" id="GO:0006749">
    <property type="term" value="P:glutathione metabolic process"/>
    <property type="evidence" value="ECO:0007669"/>
    <property type="project" value="TreeGrafter"/>
</dbReference>
<feature type="domain" description="GST N-terminal" evidence="1">
    <location>
        <begin position="2"/>
        <end position="84"/>
    </location>
</feature>
<name>A0A3A6TPS2_9GAMM</name>
<dbReference type="InterPro" id="IPR040079">
    <property type="entry name" value="Glutathione_S-Trfase"/>
</dbReference>
<evidence type="ECO:0000313" key="2">
    <source>
        <dbReference type="EMBL" id="RJY13163.1"/>
    </source>
</evidence>
<protein>
    <submittedName>
        <fullName evidence="2">Glutathione S-transferase</fullName>
    </submittedName>
</protein>
<dbReference type="Gene3D" id="1.20.1050.10">
    <property type="match status" value="1"/>
</dbReference>
<dbReference type="CDD" id="cd03196">
    <property type="entry name" value="GST_C_5"/>
    <property type="match status" value="1"/>
</dbReference>
<dbReference type="InterPro" id="IPR050983">
    <property type="entry name" value="GST_Omega/HSP26"/>
</dbReference>
<dbReference type="InterPro" id="IPR004045">
    <property type="entry name" value="Glutathione_S-Trfase_N"/>
</dbReference>
<dbReference type="AlphaFoldDB" id="A0A3A6TPS2"/>
<dbReference type="PROSITE" id="PS50404">
    <property type="entry name" value="GST_NTER"/>
    <property type="match status" value="1"/>
</dbReference>
<sequence length="222" mass="26625">MNTATLYSFRRCPYAIRARLGILYSQTPVALREIELKNKPEILLRHSPKGTVPVLTVKQKDGTKVIDESIDIMLWALNAKDPSNILPRKNSYSEHKTQQLINTNDNYFKKWLDKYKYFDRQPEHSQKYYRQQAEIFLQELEFLLQDKDFLLDVDASFIDIAIFPFIRQFAYVDKSWFDGSEYHNLKKWLSYWLKSEIFSRAMIKYQPWLLMEQEYQLGKLDN</sequence>
<evidence type="ECO:0000313" key="3">
    <source>
        <dbReference type="Proteomes" id="UP000273022"/>
    </source>
</evidence>
<dbReference type="Proteomes" id="UP000273022">
    <property type="component" value="Unassembled WGS sequence"/>
</dbReference>
<comment type="caution">
    <text evidence="2">The sequence shown here is derived from an EMBL/GenBank/DDBJ whole genome shotgun (WGS) entry which is preliminary data.</text>
</comment>